<sequence length="136" mass="15338">MKGVYTKIQSGEQHALANAWVKRYEEIGSYGSDPDLKVQTFWVYEAFSDAVQNDPELAWALILAVLELTNNDYVLDNLSAGPLEDLLSMHGAAFIDRAEVRAKTDPDFKRLLSGVWKGGRMSDEVWMRIEKVVSND</sequence>
<dbReference type="Pfam" id="PF21746">
    <property type="entry name" value="DUF6869"/>
    <property type="match status" value="1"/>
</dbReference>
<keyword evidence="3" id="KW-1185">Reference proteome</keyword>
<accession>A0A7X0UBL9</accession>
<protein>
    <recommendedName>
        <fullName evidence="1">DUF6869 domain-containing protein</fullName>
    </recommendedName>
</protein>
<evidence type="ECO:0000313" key="2">
    <source>
        <dbReference type="EMBL" id="MBB6562109.1"/>
    </source>
</evidence>
<evidence type="ECO:0000313" key="3">
    <source>
        <dbReference type="Proteomes" id="UP000575083"/>
    </source>
</evidence>
<dbReference type="AlphaFoldDB" id="A0A7X0UBL9"/>
<dbReference type="InterPro" id="IPR049221">
    <property type="entry name" value="DUF6869"/>
</dbReference>
<dbReference type="EMBL" id="JACHLK010000011">
    <property type="protein sequence ID" value="MBB6562109.1"/>
    <property type="molecule type" value="Genomic_DNA"/>
</dbReference>
<dbReference type="Proteomes" id="UP000575083">
    <property type="component" value="Unassembled WGS sequence"/>
</dbReference>
<reference evidence="2 3" key="1">
    <citation type="submission" date="2020-08" db="EMBL/GenBank/DDBJ databases">
        <title>Functional genomics of gut bacteria from endangered species of beetles.</title>
        <authorList>
            <person name="Carlos-Shanley C."/>
        </authorList>
    </citation>
    <scope>NUCLEOTIDE SEQUENCE [LARGE SCALE GENOMIC DNA]</scope>
    <source>
        <strain evidence="2 3">S00198</strain>
    </source>
</reference>
<comment type="caution">
    <text evidence="2">The sequence shown here is derived from an EMBL/GenBank/DDBJ whole genome shotgun (WGS) entry which is preliminary data.</text>
</comment>
<feature type="domain" description="DUF6869" evidence="1">
    <location>
        <begin position="38"/>
        <end position="134"/>
    </location>
</feature>
<proteinExistence type="predicted"/>
<organism evidence="2 3">
    <name type="scientific">Acidovorax soli</name>
    <dbReference type="NCBI Taxonomy" id="592050"/>
    <lineage>
        <taxon>Bacteria</taxon>
        <taxon>Pseudomonadati</taxon>
        <taxon>Pseudomonadota</taxon>
        <taxon>Betaproteobacteria</taxon>
        <taxon>Burkholderiales</taxon>
        <taxon>Comamonadaceae</taxon>
        <taxon>Acidovorax</taxon>
    </lineage>
</organism>
<name>A0A7X0UBL9_9BURK</name>
<dbReference type="RefSeq" id="WP_184861805.1">
    <property type="nucleotide sequence ID" value="NZ_JACHLK010000011.1"/>
</dbReference>
<gene>
    <name evidence="2" type="ORF">HNP48_004818</name>
</gene>
<evidence type="ECO:0000259" key="1">
    <source>
        <dbReference type="Pfam" id="PF21746"/>
    </source>
</evidence>